<proteinExistence type="predicted"/>
<dbReference type="AlphaFoldDB" id="A0A0F9QQG7"/>
<sequence>MSENSITTLSAFLNESGAEFRVFDMGRRVTKVSKNVFSQFENAQLAYPSPFQRTAFFGIIFWHPQFTDAHYVWFLKFPLDEQGMLIQATRDEFLVMLLDRVGECLLAAADGKTIEGALKDSPYSYTPREDKMAAFNAQASSALKLSPSSYYADAKAYFSGEKSWDSWQTLAMQGVADVAIKTDDKLLAKDIIKALPQLPPPPFQMLASFMENAQPSHALVEALQWRLKSELEQVMPNTAEVTACIRAVSNSTSKDITESMIQAVLVNECSNNIEVLAVIAGRCWERLAEAELCQSYVERLALNDAGYDGFSHILADLMFIPELRIAIMSALRNPQRSEALSKQVGQMFGA</sequence>
<accession>A0A0F9QQG7</accession>
<dbReference type="Pfam" id="PF12069">
    <property type="entry name" value="DUF3549"/>
    <property type="match status" value="1"/>
</dbReference>
<dbReference type="InterPro" id="IPR021936">
    <property type="entry name" value="DUF3549"/>
</dbReference>
<reference evidence="1" key="1">
    <citation type="journal article" date="2015" name="Nature">
        <title>Complex archaea that bridge the gap between prokaryotes and eukaryotes.</title>
        <authorList>
            <person name="Spang A."/>
            <person name="Saw J.H."/>
            <person name="Jorgensen S.L."/>
            <person name="Zaremba-Niedzwiedzka K."/>
            <person name="Martijn J."/>
            <person name="Lind A.E."/>
            <person name="van Eijk R."/>
            <person name="Schleper C."/>
            <person name="Guy L."/>
            <person name="Ettema T.J."/>
        </authorList>
    </citation>
    <scope>NUCLEOTIDE SEQUENCE</scope>
</reference>
<evidence type="ECO:0000313" key="1">
    <source>
        <dbReference type="EMBL" id="KKN44699.1"/>
    </source>
</evidence>
<evidence type="ECO:0008006" key="2">
    <source>
        <dbReference type="Google" id="ProtNLM"/>
    </source>
</evidence>
<protein>
    <recommendedName>
        <fullName evidence="2">DUF3549 domain-containing protein</fullName>
    </recommendedName>
</protein>
<organism evidence="1">
    <name type="scientific">marine sediment metagenome</name>
    <dbReference type="NCBI Taxonomy" id="412755"/>
    <lineage>
        <taxon>unclassified sequences</taxon>
        <taxon>metagenomes</taxon>
        <taxon>ecological metagenomes</taxon>
    </lineage>
</organism>
<gene>
    <name evidence="1" type="ORF">LCGC14_0690470</name>
</gene>
<dbReference type="EMBL" id="LAZR01001435">
    <property type="protein sequence ID" value="KKN44699.1"/>
    <property type="molecule type" value="Genomic_DNA"/>
</dbReference>
<name>A0A0F9QQG7_9ZZZZ</name>
<comment type="caution">
    <text evidence="1">The sequence shown here is derived from an EMBL/GenBank/DDBJ whole genome shotgun (WGS) entry which is preliminary data.</text>
</comment>